<evidence type="ECO:0000313" key="3">
    <source>
        <dbReference type="EMBL" id="CAD8401761.1"/>
    </source>
</evidence>
<evidence type="ECO:0000259" key="2">
    <source>
        <dbReference type="Pfam" id="PF25794"/>
    </source>
</evidence>
<gene>
    <name evidence="3" type="ORF">RMAR0315_LOCUS11765</name>
</gene>
<dbReference type="AlphaFoldDB" id="A0A7S0BTB2"/>
<name>A0A7S0BTB2_9RHOD</name>
<dbReference type="PANTHER" id="PTHR47839">
    <property type="entry name" value="DOMAIN PROTEIN, PUTATIVE (AFU_ORTHOLOGUE AFUA_6G04830)-RELATED"/>
    <property type="match status" value="1"/>
</dbReference>
<dbReference type="InterPro" id="IPR036890">
    <property type="entry name" value="HATPase_C_sf"/>
</dbReference>
<dbReference type="Pfam" id="PF12449">
    <property type="entry name" value="DUF3684"/>
    <property type="match status" value="2"/>
</dbReference>
<feature type="region of interest" description="Disordered" evidence="1">
    <location>
        <begin position="1"/>
        <end position="21"/>
    </location>
</feature>
<dbReference type="SUPFAM" id="SSF55874">
    <property type="entry name" value="ATPase domain of HSP90 chaperone/DNA topoisomerase II/histidine kinase"/>
    <property type="match status" value="1"/>
</dbReference>
<protein>
    <recommendedName>
        <fullName evidence="2">Sacsin/Nov domain-containing protein</fullName>
    </recommendedName>
</protein>
<evidence type="ECO:0000256" key="1">
    <source>
        <dbReference type="SAM" id="MobiDB-lite"/>
    </source>
</evidence>
<dbReference type="InterPro" id="IPR058210">
    <property type="entry name" value="SACS/Nov_dom"/>
</dbReference>
<dbReference type="EMBL" id="HBEK01021506">
    <property type="protein sequence ID" value="CAD8401761.1"/>
    <property type="molecule type" value="Transcribed_RNA"/>
</dbReference>
<organism evidence="3">
    <name type="scientific">Rhodosorus marinus</name>
    <dbReference type="NCBI Taxonomy" id="101924"/>
    <lineage>
        <taxon>Eukaryota</taxon>
        <taxon>Rhodophyta</taxon>
        <taxon>Stylonematophyceae</taxon>
        <taxon>Stylonematales</taxon>
        <taxon>Stylonemataceae</taxon>
        <taxon>Rhodosorus</taxon>
    </lineage>
</organism>
<sequence>MTSLDGLSRLRERANAQGTREDVRVNQRHLVDKILARYSGESVVWRELIQNSDDAGATETQIEFQTSGGDHQVTTCIYKNNGKQFRDEDWHRLRSIAEGNPDESKIGFFGVGFYAVFSISEEPMVVSGESCMVFGWDRDSLYCRIMSTQDDATDPWTTFVLPSRDAFPIPKIEDIGSFASSCLAFSRNVRTIHILVNEKEVVAVRRKQGNELDTTKKIRPLVVKTPRKLLSLVSSSVREFTVEASVEAGSDRLEARLFTATVKTSVPWKLSEQMERVTKKKPPRELQIAFVAEKSGVNEKTEDRQEKGGSAASMTQSIVPKLGKGRVFTGFPTHQTTGAGIHLSAPLIPTVERESVDFFVQPALAVWNSEILFLAGSILRGSYEQLMGELSAEFELQKRNQGLKPSPEAVEPPSAVGTREEKKEKQTTGFAGMFLNGLKTLMTDSIGVDLNRWSAEQELQLEMKKLLPAERAAVMLMKTHTFIGSTPDKRVGELLLQGFLSHPRAVSVMTEVGARPASEARLPNEGMEEFSVGCPVVKKTIAQACFQMMELLSARGGLNPLSLEELIHDLELQVLSVDKFLRLCKWWSRFQQRDT</sequence>
<reference evidence="3" key="1">
    <citation type="submission" date="2021-01" db="EMBL/GenBank/DDBJ databases">
        <authorList>
            <person name="Corre E."/>
            <person name="Pelletier E."/>
            <person name="Niang G."/>
            <person name="Scheremetjew M."/>
            <person name="Finn R."/>
            <person name="Kale V."/>
            <person name="Holt S."/>
            <person name="Cochrane G."/>
            <person name="Meng A."/>
            <person name="Brown T."/>
            <person name="Cohen L."/>
        </authorList>
    </citation>
    <scope>NUCLEOTIDE SEQUENCE</scope>
    <source>
        <strain evidence="3">UTEX LB 2760</strain>
    </source>
</reference>
<feature type="region of interest" description="Disordered" evidence="1">
    <location>
        <begin position="400"/>
        <end position="425"/>
    </location>
</feature>
<accession>A0A7S0BTB2</accession>
<feature type="compositionally biased region" description="Basic and acidic residues" evidence="1">
    <location>
        <begin position="8"/>
        <end position="21"/>
    </location>
</feature>
<proteinExistence type="predicted"/>
<feature type="domain" description="Sacsin/Nov" evidence="2">
    <location>
        <begin position="31"/>
        <end position="134"/>
    </location>
</feature>
<dbReference type="InterPro" id="IPR022155">
    <property type="entry name" value="DUF3684"/>
</dbReference>
<dbReference type="NCBIfam" id="NF047352">
    <property type="entry name" value="P_loop_sacsin"/>
    <property type="match status" value="1"/>
</dbReference>
<dbReference type="Pfam" id="PF25794">
    <property type="entry name" value="SACS"/>
    <property type="match status" value="1"/>
</dbReference>
<dbReference type="Gene3D" id="3.30.565.10">
    <property type="entry name" value="Histidine kinase-like ATPase, C-terminal domain"/>
    <property type="match status" value="1"/>
</dbReference>
<dbReference type="PANTHER" id="PTHR47839:SF1">
    <property type="entry name" value="DOMAIN PROTEIN, PUTATIVE (AFU_ORTHOLOGUE AFUA_6G04830)-RELATED"/>
    <property type="match status" value="1"/>
</dbReference>